<protein>
    <submittedName>
        <fullName evidence="1">Uncharacterized protein</fullName>
    </submittedName>
</protein>
<accession>A0AAN0W0S5</accession>
<dbReference type="RefSeq" id="WP_043011906.1">
    <property type="nucleotide sequence ID" value="NZ_CP009620.1"/>
</dbReference>
<evidence type="ECO:0000313" key="2">
    <source>
        <dbReference type="Proteomes" id="UP000030081"/>
    </source>
</evidence>
<dbReference type="AlphaFoldDB" id="A0AAN0W0S5"/>
<keyword evidence="2" id="KW-1185">Reference proteome</keyword>
<dbReference type="KEGG" id="vcy:IX92_28540"/>
<reference evidence="1 2" key="1">
    <citation type="submission" date="2014-10" db="EMBL/GenBank/DDBJ databases">
        <title>The Complete Genome Sequence for the Shellfish Pathogen Vibrio coralliilyticus RE98 Isolated from a Shellfish Hatchery.</title>
        <authorList>
            <person name="Richards G.P."/>
            <person name="Bono J.L."/>
            <person name="Watson M.A."/>
            <person name="Needleman D.S."/>
        </authorList>
    </citation>
    <scope>NUCLEOTIDE SEQUENCE [LARGE SCALE GENOMIC DNA]</scope>
    <source>
        <strain evidence="1 2">RE98</strain>
        <plasmid evidence="1 2">p319</plasmid>
    </source>
</reference>
<evidence type="ECO:0000313" key="1">
    <source>
        <dbReference type="EMBL" id="AIW22970.1"/>
    </source>
</evidence>
<geneLocation type="plasmid" evidence="1 2">
    <name>p319</name>
</geneLocation>
<dbReference type="Proteomes" id="UP000030081">
    <property type="component" value="Plasmid p319"/>
</dbReference>
<gene>
    <name evidence="1" type="ORF">IX92_28540</name>
</gene>
<keyword evidence="1" id="KW-0614">Plasmid</keyword>
<proteinExistence type="predicted"/>
<dbReference type="EMBL" id="CP009620">
    <property type="protein sequence ID" value="AIW22970.1"/>
    <property type="molecule type" value="Genomic_DNA"/>
</dbReference>
<sequence>MTTYSVTIRLDAASIAALQGHQLQVFKGVKACDPDQGVSTVWATVDRFYHLIHLSWRSECHGFFHVGSLHDDDAVVPTWTEPVQPGELLTLEKGAQLTRTVTGARDAYTLLNRVGQPVWSGLMSAMRTYQQGARPSPLCVFPHRDGDTRVLESYEKIVLVFSPQKRAVGTAVKQCIARSVSLHFFSSITHISVDYSHQRGWDTLGNPVAKRNGMNLLLAPELIVPSFTQGVFPGDLESLTLH</sequence>
<organism evidence="1 2">
    <name type="scientific">Vibrio coralliilyticus</name>
    <dbReference type="NCBI Taxonomy" id="190893"/>
    <lineage>
        <taxon>Bacteria</taxon>
        <taxon>Pseudomonadati</taxon>
        <taxon>Pseudomonadota</taxon>
        <taxon>Gammaproteobacteria</taxon>
        <taxon>Vibrionales</taxon>
        <taxon>Vibrionaceae</taxon>
        <taxon>Vibrio</taxon>
    </lineage>
</organism>
<name>A0AAN0W0S5_9VIBR</name>